<dbReference type="PROSITE" id="PS00149">
    <property type="entry name" value="SULFATASE_2"/>
    <property type="match status" value="1"/>
</dbReference>
<organism evidence="10 11">
    <name type="scientific">Alienimonas chondri</name>
    <dbReference type="NCBI Taxonomy" id="2681879"/>
    <lineage>
        <taxon>Bacteria</taxon>
        <taxon>Pseudomonadati</taxon>
        <taxon>Planctomycetota</taxon>
        <taxon>Planctomycetia</taxon>
        <taxon>Planctomycetales</taxon>
        <taxon>Planctomycetaceae</taxon>
        <taxon>Alienimonas</taxon>
    </lineage>
</organism>
<dbReference type="InterPro" id="IPR024607">
    <property type="entry name" value="Sulfatase_CS"/>
</dbReference>
<feature type="chain" id="PRO_5047229803" evidence="8">
    <location>
        <begin position="42"/>
        <end position="477"/>
    </location>
</feature>
<evidence type="ECO:0000256" key="8">
    <source>
        <dbReference type="SAM" id="SignalP"/>
    </source>
</evidence>
<dbReference type="PANTHER" id="PTHR42693:SF42">
    <property type="entry name" value="ARYLSULFATASE G"/>
    <property type="match status" value="1"/>
</dbReference>
<evidence type="ECO:0000256" key="1">
    <source>
        <dbReference type="ARBA" id="ARBA00001913"/>
    </source>
</evidence>
<feature type="domain" description="Sulfatase N-terminal" evidence="9">
    <location>
        <begin position="46"/>
        <end position="364"/>
    </location>
</feature>
<dbReference type="InterPro" id="IPR000917">
    <property type="entry name" value="Sulfatase_N"/>
</dbReference>
<reference evidence="10 11" key="1">
    <citation type="journal article" date="2020" name="Syst. Appl. Microbiol.">
        <title>Alienimonas chondri sp. nov., a novel planctomycete isolated from the biofilm of the red alga Chondrus crispus.</title>
        <authorList>
            <person name="Vitorino I."/>
            <person name="Albuquerque L."/>
            <person name="Wiegand S."/>
            <person name="Kallscheuer N."/>
            <person name="da Costa M.S."/>
            <person name="Lobo-da-Cunha A."/>
            <person name="Jogler C."/>
            <person name="Lage O.M."/>
        </authorList>
    </citation>
    <scope>NUCLEOTIDE SEQUENCE [LARGE SCALE GENOMIC DNA]</scope>
    <source>
        <strain evidence="10 11">LzC2</strain>
    </source>
</reference>
<proteinExistence type="inferred from homology"/>
<evidence type="ECO:0000313" key="11">
    <source>
        <dbReference type="Proteomes" id="UP000609651"/>
    </source>
</evidence>
<comment type="caution">
    <text evidence="10">The sequence shown here is derived from an EMBL/GenBank/DDBJ whole genome shotgun (WGS) entry which is preliminary data.</text>
</comment>
<feature type="region of interest" description="Disordered" evidence="7">
    <location>
        <begin position="115"/>
        <end position="138"/>
    </location>
</feature>
<comment type="cofactor">
    <cofactor evidence="1">
        <name>Ca(2+)</name>
        <dbReference type="ChEBI" id="CHEBI:29108"/>
    </cofactor>
</comment>
<keyword evidence="5 10" id="KW-0378">Hydrolase</keyword>
<feature type="compositionally biased region" description="Basic and acidic residues" evidence="7">
    <location>
        <begin position="122"/>
        <end position="137"/>
    </location>
</feature>
<dbReference type="CDD" id="cd16144">
    <property type="entry name" value="ARS_like"/>
    <property type="match status" value="1"/>
</dbReference>
<evidence type="ECO:0000256" key="2">
    <source>
        <dbReference type="ARBA" id="ARBA00008779"/>
    </source>
</evidence>
<gene>
    <name evidence="10" type="primary">betC_7</name>
    <name evidence="10" type="ORF">LzC2_25940</name>
</gene>
<accession>A0ABX1VI74</accession>
<keyword evidence="3" id="KW-0479">Metal-binding</keyword>
<keyword evidence="11" id="KW-1185">Reference proteome</keyword>
<evidence type="ECO:0000256" key="7">
    <source>
        <dbReference type="SAM" id="MobiDB-lite"/>
    </source>
</evidence>
<feature type="signal peptide" evidence="8">
    <location>
        <begin position="1"/>
        <end position="41"/>
    </location>
</feature>
<name>A0ABX1VI74_9PLAN</name>
<evidence type="ECO:0000259" key="9">
    <source>
        <dbReference type="Pfam" id="PF00884"/>
    </source>
</evidence>
<dbReference type="PANTHER" id="PTHR42693">
    <property type="entry name" value="ARYLSULFATASE FAMILY MEMBER"/>
    <property type="match status" value="1"/>
</dbReference>
<keyword evidence="6" id="KW-0106">Calcium</keyword>
<dbReference type="InterPro" id="IPR017850">
    <property type="entry name" value="Alkaline_phosphatase_core_sf"/>
</dbReference>
<dbReference type="Proteomes" id="UP000609651">
    <property type="component" value="Unassembled WGS sequence"/>
</dbReference>
<evidence type="ECO:0000256" key="6">
    <source>
        <dbReference type="ARBA" id="ARBA00022837"/>
    </source>
</evidence>
<evidence type="ECO:0000256" key="3">
    <source>
        <dbReference type="ARBA" id="ARBA00022723"/>
    </source>
</evidence>
<protein>
    <submittedName>
        <fullName evidence="10">Choline-sulfatase</fullName>
        <ecNumber evidence="10">3.1.6.6</ecNumber>
    </submittedName>
</protein>
<dbReference type="Gene3D" id="3.40.720.10">
    <property type="entry name" value="Alkaline Phosphatase, subunit A"/>
    <property type="match status" value="1"/>
</dbReference>
<dbReference type="EC" id="3.1.6.6" evidence="10"/>
<comment type="similarity">
    <text evidence="2">Belongs to the sulfatase family.</text>
</comment>
<sequence>MNVRGIIKDAFKVIIQDAAMKPVLLLCACVASLTSIGSAFAADRPPNIVFIMADDLGPGWVDYDGSNPDLNTPNLQRLANEGMTFTKAYAAAPVCSPTRAACITGLAPARIGLTTHVPGKAGNERPGPKGGPREADSLNHLPLDLPSYARELKLLGYATGFIGKWHLAGEGSIGTPDGIVNRDYHPERFGFDVNVGGCAYGQPRSWFAPYHNGTIADRKPGEYLTDRLGDEAAAFINDHRDRPFHLTLWPYSVHTPIKAPRDLVAKNGGDAYRAMVESLDGAVGKVLDALEATGNADRTLVVFYSDNGGHIPTEGLADKKASLLEGGLRVPMVVRWPGVIEPGTTCAVPVTSMDFFPTFVQASGGVPPETVPLDGVDLAPLFRGANRLERDALYWHFPHNRMEVSHYMGSVILEDEWKFYLGHGLIKNKLFNLQTDPGETRDVSAEFPDRAERMRHKLERWLAETSAKMPKSPRQTR</sequence>
<evidence type="ECO:0000256" key="5">
    <source>
        <dbReference type="ARBA" id="ARBA00022801"/>
    </source>
</evidence>
<dbReference type="Gene3D" id="3.30.1120.10">
    <property type="match status" value="1"/>
</dbReference>
<evidence type="ECO:0000313" key="10">
    <source>
        <dbReference type="EMBL" id="NNJ26506.1"/>
    </source>
</evidence>
<dbReference type="Pfam" id="PF00884">
    <property type="entry name" value="Sulfatase"/>
    <property type="match status" value="1"/>
</dbReference>
<dbReference type="InterPro" id="IPR050738">
    <property type="entry name" value="Sulfatase"/>
</dbReference>
<dbReference type="GO" id="GO:0047753">
    <property type="term" value="F:choline-sulfatase activity"/>
    <property type="evidence" value="ECO:0007669"/>
    <property type="project" value="UniProtKB-EC"/>
</dbReference>
<evidence type="ECO:0000256" key="4">
    <source>
        <dbReference type="ARBA" id="ARBA00022729"/>
    </source>
</evidence>
<dbReference type="EMBL" id="WTPX01000082">
    <property type="protein sequence ID" value="NNJ26506.1"/>
    <property type="molecule type" value="Genomic_DNA"/>
</dbReference>
<dbReference type="SUPFAM" id="SSF53649">
    <property type="entry name" value="Alkaline phosphatase-like"/>
    <property type="match status" value="1"/>
</dbReference>
<keyword evidence="4 8" id="KW-0732">Signal</keyword>